<dbReference type="PANTHER" id="PTHR43537:SF5">
    <property type="entry name" value="UXU OPERON TRANSCRIPTIONAL REGULATOR"/>
    <property type="match status" value="1"/>
</dbReference>
<accession>A0A850ERL3</accession>
<dbReference type="InterPro" id="IPR011711">
    <property type="entry name" value="GntR_C"/>
</dbReference>
<dbReference type="InterPro" id="IPR013668">
    <property type="entry name" value="RNase_R_HTH_12"/>
</dbReference>
<keyword evidence="6" id="KW-1185">Reference proteome</keyword>
<evidence type="ECO:0000256" key="1">
    <source>
        <dbReference type="ARBA" id="ARBA00023015"/>
    </source>
</evidence>
<dbReference type="Proteomes" id="UP000564806">
    <property type="component" value="Unassembled WGS sequence"/>
</dbReference>
<evidence type="ECO:0000313" key="5">
    <source>
        <dbReference type="EMBL" id="NUU60661.1"/>
    </source>
</evidence>
<sequence length="247" mass="28052">MSSFEWTSLQLEHELLSTISLVGEPVGASTLVHTVGKKYELSQATIGRKLMELDMKGYVQLEGRKGRILTEKGANRLSQLEKRIHQETLNSRLLEVLNVSGQKAMINVLVARRALEREIASLAAQRATPDHIELLRNSIEEQLEMLSENQIPYEGDREFHHLLALIARNDILMHAVQLVWDRSRELPATAFIRNSVGSKLVVDHQRIVDAIAEGSPEKAEQAMVDHINQMIEDVKRYYQLKQDSQSL</sequence>
<dbReference type="SMART" id="SM00895">
    <property type="entry name" value="FCD"/>
    <property type="match status" value="1"/>
</dbReference>
<feature type="domain" description="GntR C-terminal" evidence="4">
    <location>
        <begin position="107"/>
        <end position="229"/>
    </location>
</feature>
<name>A0A850ERL3_9BACL</name>
<evidence type="ECO:0000256" key="3">
    <source>
        <dbReference type="ARBA" id="ARBA00023163"/>
    </source>
</evidence>
<evidence type="ECO:0000256" key="2">
    <source>
        <dbReference type="ARBA" id="ARBA00023125"/>
    </source>
</evidence>
<evidence type="ECO:0000259" key="4">
    <source>
        <dbReference type="SMART" id="SM00895"/>
    </source>
</evidence>
<proteinExistence type="predicted"/>
<keyword evidence="1" id="KW-0805">Transcription regulation</keyword>
<dbReference type="Gene3D" id="1.20.120.530">
    <property type="entry name" value="GntR ligand-binding domain-like"/>
    <property type="match status" value="1"/>
</dbReference>
<gene>
    <name evidence="5" type="ORF">HPT30_09930</name>
</gene>
<dbReference type="PANTHER" id="PTHR43537">
    <property type="entry name" value="TRANSCRIPTIONAL REGULATOR, GNTR FAMILY"/>
    <property type="match status" value="1"/>
</dbReference>
<keyword evidence="3" id="KW-0804">Transcription</keyword>
<protein>
    <submittedName>
        <fullName evidence="5">FCD domain-containing protein</fullName>
    </submittedName>
</protein>
<dbReference type="AlphaFoldDB" id="A0A850ERL3"/>
<dbReference type="SUPFAM" id="SSF48008">
    <property type="entry name" value="GntR ligand-binding domain-like"/>
    <property type="match status" value="1"/>
</dbReference>
<reference evidence="5" key="1">
    <citation type="submission" date="2020-06" db="EMBL/GenBank/DDBJ databases">
        <title>Paenibacillus sp. nov., isolated from soil.</title>
        <authorList>
            <person name="Seo Y.L."/>
        </authorList>
    </citation>
    <scope>NUCLEOTIDE SEQUENCE [LARGE SCALE GENOMIC DNA]</scope>
    <source>
        <strain evidence="5">JW14</strain>
    </source>
</reference>
<dbReference type="Pfam" id="PF07729">
    <property type="entry name" value="FCD"/>
    <property type="match status" value="1"/>
</dbReference>
<dbReference type="GO" id="GO:0003677">
    <property type="term" value="F:DNA binding"/>
    <property type="evidence" value="ECO:0007669"/>
    <property type="project" value="UniProtKB-KW"/>
</dbReference>
<dbReference type="RefSeq" id="WP_175371238.1">
    <property type="nucleotide sequence ID" value="NZ_JABWCS010000203.1"/>
</dbReference>
<dbReference type="Pfam" id="PF08461">
    <property type="entry name" value="WHD_RNase_R"/>
    <property type="match status" value="1"/>
</dbReference>
<dbReference type="InterPro" id="IPR008920">
    <property type="entry name" value="TF_FadR/GntR_C"/>
</dbReference>
<dbReference type="EMBL" id="JABWCS010000203">
    <property type="protein sequence ID" value="NUU60661.1"/>
    <property type="molecule type" value="Genomic_DNA"/>
</dbReference>
<evidence type="ECO:0000313" key="6">
    <source>
        <dbReference type="Proteomes" id="UP000564806"/>
    </source>
</evidence>
<dbReference type="InterPro" id="IPR036388">
    <property type="entry name" value="WH-like_DNA-bd_sf"/>
</dbReference>
<comment type="caution">
    <text evidence="5">The sequence shown here is derived from an EMBL/GenBank/DDBJ whole genome shotgun (WGS) entry which is preliminary data.</text>
</comment>
<keyword evidence="2" id="KW-0238">DNA-binding</keyword>
<dbReference type="Gene3D" id="1.10.10.10">
    <property type="entry name" value="Winged helix-like DNA-binding domain superfamily/Winged helix DNA-binding domain"/>
    <property type="match status" value="1"/>
</dbReference>
<organism evidence="5 6">
    <name type="scientific">Paenibacillus agri</name>
    <dbReference type="NCBI Taxonomy" id="2744309"/>
    <lineage>
        <taxon>Bacteria</taxon>
        <taxon>Bacillati</taxon>
        <taxon>Bacillota</taxon>
        <taxon>Bacilli</taxon>
        <taxon>Bacillales</taxon>
        <taxon>Paenibacillaceae</taxon>
        <taxon>Paenibacillus</taxon>
    </lineage>
</organism>